<evidence type="ECO:0000313" key="1">
    <source>
        <dbReference type="EMBL" id="KAF5816128.1"/>
    </source>
</evidence>
<organism evidence="2 3">
    <name type="scientific">Helianthus annuus</name>
    <name type="common">Common sunflower</name>
    <dbReference type="NCBI Taxonomy" id="4232"/>
    <lineage>
        <taxon>Eukaryota</taxon>
        <taxon>Viridiplantae</taxon>
        <taxon>Streptophyta</taxon>
        <taxon>Embryophyta</taxon>
        <taxon>Tracheophyta</taxon>
        <taxon>Spermatophyta</taxon>
        <taxon>Magnoliopsida</taxon>
        <taxon>eudicotyledons</taxon>
        <taxon>Gunneridae</taxon>
        <taxon>Pentapetalae</taxon>
        <taxon>asterids</taxon>
        <taxon>campanulids</taxon>
        <taxon>Asterales</taxon>
        <taxon>Asteraceae</taxon>
        <taxon>Asteroideae</taxon>
        <taxon>Heliantheae alliance</taxon>
        <taxon>Heliantheae</taxon>
        <taxon>Helianthus</taxon>
    </lineage>
</organism>
<protein>
    <submittedName>
        <fullName evidence="2">Uncharacterized protein</fullName>
    </submittedName>
</protein>
<dbReference type="InParanoid" id="A0A251V9Q7"/>
<reference evidence="1" key="3">
    <citation type="submission" date="2020-06" db="EMBL/GenBank/DDBJ databases">
        <title>Helianthus annuus Genome sequencing and assembly Release 2.</title>
        <authorList>
            <person name="Gouzy J."/>
            <person name="Langlade N."/>
            <person name="Munos S."/>
        </authorList>
    </citation>
    <scope>NUCLEOTIDE SEQUENCE</scope>
    <source>
        <tissue evidence="1">Leaves</tissue>
    </source>
</reference>
<dbReference type="OMA" id="CDSMVAW"/>
<dbReference type="PANTHER" id="PTHR36482">
    <property type="entry name" value="OSJNBA0024J22.15 PROTEIN"/>
    <property type="match status" value="1"/>
</dbReference>
<dbReference type="Gramene" id="mRNA:HanXRQr2_Chr03g0130901">
    <property type="protein sequence ID" value="mRNA:HanXRQr2_Chr03g0130901"/>
    <property type="gene ID" value="HanXRQr2_Chr03g0130901"/>
</dbReference>
<keyword evidence="3" id="KW-1185">Reference proteome</keyword>
<reference evidence="2" key="2">
    <citation type="submission" date="2017-02" db="EMBL/GenBank/DDBJ databases">
        <title>Sunflower complete genome.</title>
        <authorList>
            <person name="Langlade N."/>
            <person name="Munos S."/>
        </authorList>
    </citation>
    <scope>NUCLEOTIDE SEQUENCE [LARGE SCALE GENOMIC DNA]</scope>
    <source>
        <tissue evidence="2">Leaves</tissue>
    </source>
</reference>
<dbReference type="InterPro" id="IPR049065">
    <property type="entry name" value="Nakanori"/>
</dbReference>
<dbReference type="OrthoDB" id="2617878at2759"/>
<dbReference type="AlphaFoldDB" id="A0A251V9Q7"/>
<dbReference type="PANTHER" id="PTHR36482:SF7">
    <property type="entry name" value="OS04G0308500 PROTEIN"/>
    <property type="match status" value="1"/>
</dbReference>
<gene>
    <name evidence="2" type="ORF">HannXRQ_Chr03g0085651</name>
    <name evidence="1" type="ORF">HanXRQr2_Chr03g0130901</name>
</gene>
<accession>A0A251V9Q7</accession>
<dbReference type="EMBL" id="MNCJ02000318">
    <property type="protein sequence ID" value="KAF5816128.1"/>
    <property type="molecule type" value="Genomic_DNA"/>
</dbReference>
<name>A0A251V9Q7_HELAN</name>
<proteinExistence type="predicted"/>
<reference evidence="1 3" key="1">
    <citation type="journal article" date="2017" name="Nature">
        <title>The sunflower genome provides insights into oil metabolism, flowering and Asterid evolution.</title>
        <authorList>
            <person name="Badouin H."/>
            <person name="Gouzy J."/>
            <person name="Grassa C.J."/>
            <person name="Murat F."/>
            <person name="Staton S.E."/>
            <person name="Cottret L."/>
            <person name="Lelandais-Briere C."/>
            <person name="Owens G.L."/>
            <person name="Carrere S."/>
            <person name="Mayjonade B."/>
            <person name="Legrand L."/>
            <person name="Gill N."/>
            <person name="Kane N.C."/>
            <person name="Bowers J.E."/>
            <person name="Hubner S."/>
            <person name="Bellec A."/>
            <person name="Berard A."/>
            <person name="Berges H."/>
            <person name="Blanchet N."/>
            <person name="Boniface M.C."/>
            <person name="Brunel D."/>
            <person name="Catrice O."/>
            <person name="Chaidir N."/>
            <person name="Claudel C."/>
            <person name="Donnadieu C."/>
            <person name="Faraut T."/>
            <person name="Fievet G."/>
            <person name="Helmstetter N."/>
            <person name="King M."/>
            <person name="Knapp S.J."/>
            <person name="Lai Z."/>
            <person name="Le Paslier M.C."/>
            <person name="Lippi Y."/>
            <person name="Lorenzon L."/>
            <person name="Mandel J.R."/>
            <person name="Marage G."/>
            <person name="Marchand G."/>
            <person name="Marquand E."/>
            <person name="Bret-Mestries E."/>
            <person name="Morien E."/>
            <person name="Nambeesan S."/>
            <person name="Nguyen T."/>
            <person name="Pegot-Espagnet P."/>
            <person name="Pouilly N."/>
            <person name="Raftis F."/>
            <person name="Sallet E."/>
            <person name="Schiex T."/>
            <person name="Thomas J."/>
            <person name="Vandecasteele C."/>
            <person name="Vares D."/>
            <person name="Vear F."/>
            <person name="Vautrin S."/>
            <person name="Crespi M."/>
            <person name="Mangin B."/>
            <person name="Burke J.M."/>
            <person name="Salse J."/>
            <person name="Munos S."/>
            <person name="Vincourt P."/>
            <person name="Rieseberg L.H."/>
            <person name="Langlade N.B."/>
        </authorList>
    </citation>
    <scope>NUCLEOTIDE SEQUENCE [LARGE SCALE GENOMIC DNA]</scope>
    <source>
        <strain evidence="3">cv. SF193</strain>
        <tissue evidence="1">Leaves</tissue>
    </source>
</reference>
<dbReference type="Proteomes" id="UP000215914">
    <property type="component" value="Chromosome 3"/>
</dbReference>
<evidence type="ECO:0000313" key="2">
    <source>
        <dbReference type="EMBL" id="OTG32348.1"/>
    </source>
</evidence>
<evidence type="ECO:0000313" key="3">
    <source>
        <dbReference type="Proteomes" id="UP000215914"/>
    </source>
</evidence>
<dbReference type="InterPro" id="IPR053085">
    <property type="entry name" value="Jasmonate-induced_protein"/>
</dbReference>
<sequence>MATTAVRVFGKPIAQGTRTQRAQAAKSYQNADGKLDQVLQVSTQSQKAAAGGANVATVSTTFGRVYNATGDPITYVTAHDWQGHVVGEYPVNIQNGQWAIFEHVGTRGPQCQGSVAAVVYNIQDCCDSMVAWNNPWKTASGGNNTAYCEMNDPGYFDDCSWCAIRKKLKASGTESRTSMEGYATKVSKDTGSNTPTYSAIFYLDVDP</sequence>
<dbReference type="Gene3D" id="2.60.270.50">
    <property type="match status" value="1"/>
</dbReference>
<dbReference type="EMBL" id="CM007892">
    <property type="protein sequence ID" value="OTG32348.1"/>
    <property type="molecule type" value="Genomic_DNA"/>
</dbReference>
<dbReference type="Pfam" id="PF21230">
    <property type="entry name" value="Nakanori"/>
    <property type="match status" value="1"/>
</dbReference>